<dbReference type="PROSITE" id="PS50262">
    <property type="entry name" value="G_PROTEIN_RECEP_F1_2"/>
    <property type="match status" value="1"/>
</dbReference>
<name>G5BCE3_HETGA</name>
<dbReference type="GO" id="GO:0007608">
    <property type="term" value="P:sensory perception of smell"/>
    <property type="evidence" value="ECO:0007669"/>
    <property type="project" value="UniProtKB-KW"/>
</dbReference>
<keyword evidence="2" id="KW-0716">Sensory transduction</keyword>
<proteinExistence type="predicted"/>
<dbReference type="InterPro" id="IPR000276">
    <property type="entry name" value="GPCR_Rhodpsn"/>
</dbReference>
<feature type="transmembrane region" description="Helical" evidence="8">
    <location>
        <begin position="96"/>
        <end position="117"/>
    </location>
</feature>
<keyword evidence="4" id="KW-0552">Olfaction</keyword>
<evidence type="ECO:0000256" key="8">
    <source>
        <dbReference type="SAM" id="Phobius"/>
    </source>
</evidence>
<evidence type="ECO:0000256" key="4">
    <source>
        <dbReference type="ARBA" id="ARBA00022725"/>
    </source>
</evidence>
<evidence type="ECO:0000256" key="7">
    <source>
        <dbReference type="ARBA" id="ARBA00023170"/>
    </source>
</evidence>
<dbReference type="AlphaFoldDB" id="G5BCE3"/>
<dbReference type="GO" id="GO:0004930">
    <property type="term" value="F:G protein-coupled receptor activity"/>
    <property type="evidence" value="ECO:0007669"/>
    <property type="project" value="InterPro"/>
</dbReference>
<dbReference type="Pfam" id="PF00001">
    <property type="entry name" value="7tm_1"/>
    <property type="match status" value="1"/>
</dbReference>
<dbReference type="PANTHER" id="PTHR48018">
    <property type="entry name" value="OLFACTORY RECEPTOR"/>
    <property type="match status" value="1"/>
</dbReference>
<dbReference type="InterPro" id="IPR017452">
    <property type="entry name" value="GPCR_Rhodpsn_7TM"/>
</dbReference>
<protein>
    <submittedName>
        <fullName evidence="10">Olfactory receptor 5W2</fullName>
    </submittedName>
</protein>
<keyword evidence="5 8" id="KW-1133">Transmembrane helix</keyword>
<dbReference type="Proteomes" id="UP000006813">
    <property type="component" value="Unassembled WGS sequence"/>
</dbReference>
<feature type="transmembrane region" description="Helical" evidence="8">
    <location>
        <begin position="21"/>
        <end position="42"/>
    </location>
</feature>
<evidence type="ECO:0000256" key="2">
    <source>
        <dbReference type="ARBA" id="ARBA00022606"/>
    </source>
</evidence>
<dbReference type="Gene3D" id="1.20.1070.10">
    <property type="entry name" value="Rhodopsin 7-helix transmembrane proteins"/>
    <property type="match status" value="1"/>
</dbReference>
<evidence type="ECO:0000256" key="1">
    <source>
        <dbReference type="ARBA" id="ARBA00004141"/>
    </source>
</evidence>
<gene>
    <name evidence="10" type="ORF">GW7_16770</name>
</gene>
<evidence type="ECO:0000313" key="10">
    <source>
        <dbReference type="EMBL" id="EHB06954.1"/>
    </source>
</evidence>
<evidence type="ECO:0000313" key="11">
    <source>
        <dbReference type="Proteomes" id="UP000006813"/>
    </source>
</evidence>
<keyword evidence="7 10" id="KW-0675">Receptor</keyword>
<evidence type="ECO:0000256" key="3">
    <source>
        <dbReference type="ARBA" id="ARBA00022692"/>
    </source>
</evidence>
<reference evidence="10 11" key="1">
    <citation type="journal article" date="2011" name="Nature">
        <title>Genome sequencing reveals insights into physiology and longevity of the naked mole rat.</title>
        <authorList>
            <person name="Kim E.B."/>
            <person name="Fang X."/>
            <person name="Fushan A.A."/>
            <person name="Huang Z."/>
            <person name="Lobanov A.V."/>
            <person name="Han L."/>
            <person name="Marino S.M."/>
            <person name="Sun X."/>
            <person name="Turanov A.A."/>
            <person name="Yang P."/>
            <person name="Yim S.H."/>
            <person name="Zhao X."/>
            <person name="Kasaikina M.V."/>
            <person name="Stoletzki N."/>
            <person name="Peng C."/>
            <person name="Polak P."/>
            <person name="Xiong Z."/>
            <person name="Kiezun A."/>
            <person name="Zhu Y."/>
            <person name="Chen Y."/>
            <person name="Kryukov G.V."/>
            <person name="Zhang Q."/>
            <person name="Peshkin L."/>
            <person name="Yang L."/>
            <person name="Bronson R.T."/>
            <person name="Buffenstein R."/>
            <person name="Wang B."/>
            <person name="Han C."/>
            <person name="Li Q."/>
            <person name="Chen L."/>
            <person name="Zhao W."/>
            <person name="Sunyaev S.R."/>
            <person name="Park T.J."/>
            <person name="Zhang G."/>
            <person name="Wang J."/>
            <person name="Gladyshev V.N."/>
        </authorList>
    </citation>
    <scope>NUCLEOTIDE SEQUENCE [LARGE SCALE GENOMIC DNA]</scope>
</reference>
<dbReference type="SUPFAM" id="SSF81321">
    <property type="entry name" value="Family A G protein-coupled receptor-like"/>
    <property type="match status" value="1"/>
</dbReference>
<accession>G5BCE3</accession>
<evidence type="ECO:0000256" key="5">
    <source>
        <dbReference type="ARBA" id="ARBA00022989"/>
    </source>
</evidence>
<dbReference type="InParanoid" id="G5BCE3"/>
<feature type="domain" description="G-protein coupled receptors family 1 profile" evidence="9">
    <location>
        <begin position="1"/>
        <end position="133"/>
    </location>
</feature>
<dbReference type="EMBL" id="JH169540">
    <property type="protein sequence ID" value="EHB06954.1"/>
    <property type="molecule type" value="Genomic_DNA"/>
</dbReference>
<comment type="subcellular location">
    <subcellularLocation>
        <location evidence="1">Membrane</location>
        <topology evidence="1">Multi-pass membrane protein</topology>
    </subcellularLocation>
</comment>
<feature type="transmembrane region" description="Helical" evidence="8">
    <location>
        <begin position="54"/>
        <end position="76"/>
    </location>
</feature>
<keyword evidence="6 8" id="KW-0472">Membrane</keyword>
<evidence type="ECO:0000256" key="6">
    <source>
        <dbReference type="ARBA" id="ARBA00023136"/>
    </source>
</evidence>
<dbReference type="GO" id="GO:0016020">
    <property type="term" value="C:membrane"/>
    <property type="evidence" value="ECO:0007669"/>
    <property type="project" value="UniProtKB-SubCell"/>
</dbReference>
<sequence>MIILIRMDSQLHMLMYFFLNHLSFCDLWYSTAVGPTMLVAIFGKDKSIPSFDCALQVFIACTFLDSECILLVVMALDHKAISSPLLYTAHKSCRLCPLLVAGVYLVGLADALIHTTLTFCLCFCGSNESDHFF</sequence>
<organism evidence="10 11">
    <name type="scientific">Heterocephalus glaber</name>
    <name type="common">Naked mole rat</name>
    <dbReference type="NCBI Taxonomy" id="10181"/>
    <lineage>
        <taxon>Eukaryota</taxon>
        <taxon>Metazoa</taxon>
        <taxon>Chordata</taxon>
        <taxon>Craniata</taxon>
        <taxon>Vertebrata</taxon>
        <taxon>Euteleostomi</taxon>
        <taxon>Mammalia</taxon>
        <taxon>Eutheria</taxon>
        <taxon>Euarchontoglires</taxon>
        <taxon>Glires</taxon>
        <taxon>Rodentia</taxon>
        <taxon>Hystricomorpha</taxon>
        <taxon>Bathyergidae</taxon>
        <taxon>Heterocephalus</taxon>
    </lineage>
</organism>
<keyword evidence="3 8" id="KW-0812">Transmembrane</keyword>
<evidence type="ECO:0000259" key="9">
    <source>
        <dbReference type="PROSITE" id="PS50262"/>
    </source>
</evidence>